<evidence type="ECO:0000313" key="26">
    <source>
        <dbReference type="Proteomes" id="UP001370490"/>
    </source>
</evidence>
<feature type="binding site" evidence="22">
    <location>
        <position position="369"/>
    </location>
    <ligand>
        <name>ATP</name>
        <dbReference type="ChEBI" id="CHEBI:30616"/>
    </ligand>
</feature>
<dbReference type="PROSITE" id="PS00108">
    <property type="entry name" value="PROTEIN_KINASE_ST"/>
    <property type="match status" value="1"/>
</dbReference>
<evidence type="ECO:0000256" key="2">
    <source>
        <dbReference type="ARBA" id="ARBA00008536"/>
    </source>
</evidence>
<keyword evidence="17" id="KW-0675">Receptor</keyword>
<evidence type="ECO:0000259" key="24">
    <source>
        <dbReference type="PROSITE" id="PS50011"/>
    </source>
</evidence>
<dbReference type="PROSITE" id="PS00307">
    <property type="entry name" value="LECTIN_LEGUME_BETA"/>
    <property type="match status" value="1"/>
</dbReference>
<dbReference type="GO" id="GO:0002229">
    <property type="term" value="P:defense response to oomycetes"/>
    <property type="evidence" value="ECO:0007669"/>
    <property type="project" value="UniProtKB-ARBA"/>
</dbReference>
<dbReference type="Pfam" id="PF00069">
    <property type="entry name" value="Pkinase"/>
    <property type="match status" value="1"/>
</dbReference>
<keyword evidence="18" id="KW-0325">Glycoprotein</keyword>
<organism evidence="25 26">
    <name type="scientific">Dillenia turbinata</name>
    <dbReference type="NCBI Taxonomy" id="194707"/>
    <lineage>
        <taxon>Eukaryota</taxon>
        <taxon>Viridiplantae</taxon>
        <taxon>Streptophyta</taxon>
        <taxon>Embryophyta</taxon>
        <taxon>Tracheophyta</taxon>
        <taxon>Spermatophyta</taxon>
        <taxon>Magnoliopsida</taxon>
        <taxon>eudicotyledons</taxon>
        <taxon>Gunneridae</taxon>
        <taxon>Pentapetalae</taxon>
        <taxon>Dilleniales</taxon>
        <taxon>Dilleniaceae</taxon>
        <taxon>Dillenia</taxon>
    </lineage>
</organism>
<evidence type="ECO:0000256" key="23">
    <source>
        <dbReference type="SAM" id="Phobius"/>
    </source>
</evidence>
<keyword evidence="11 22" id="KW-0547">Nucleotide-binding</keyword>
<protein>
    <recommendedName>
        <fullName evidence="4">non-specific serine/threonine protein kinase</fullName>
        <ecNumber evidence="4">2.7.11.1</ecNumber>
    </recommendedName>
</protein>
<dbReference type="InterPro" id="IPR050528">
    <property type="entry name" value="L-type_Lectin-RKs"/>
</dbReference>
<evidence type="ECO:0000256" key="5">
    <source>
        <dbReference type="ARBA" id="ARBA00022475"/>
    </source>
</evidence>
<comment type="subunit">
    <text evidence="21">Interacts with ABCG40.</text>
</comment>
<evidence type="ECO:0000256" key="19">
    <source>
        <dbReference type="ARBA" id="ARBA00058054"/>
    </source>
</evidence>
<dbReference type="FunFam" id="2.60.120.200:FF:000103">
    <property type="entry name" value="L-type lectin-domain containing receptor kinase IX.1"/>
    <property type="match status" value="1"/>
</dbReference>
<evidence type="ECO:0000256" key="6">
    <source>
        <dbReference type="ARBA" id="ARBA00022527"/>
    </source>
</evidence>
<keyword evidence="8 23" id="KW-0812">Transmembrane</keyword>
<evidence type="ECO:0000256" key="18">
    <source>
        <dbReference type="ARBA" id="ARBA00023180"/>
    </source>
</evidence>
<dbReference type="SUPFAM" id="SSF56112">
    <property type="entry name" value="Protein kinase-like (PK-like)"/>
    <property type="match status" value="1"/>
</dbReference>
<dbReference type="InterPro" id="IPR000985">
    <property type="entry name" value="Lectin_LegA_CS"/>
</dbReference>
<evidence type="ECO:0000313" key="25">
    <source>
        <dbReference type="EMBL" id="KAK6923239.1"/>
    </source>
</evidence>
<dbReference type="EC" id="2.7.11.1" evidence="4"/>
<dbReference type="InterPro" id="IPR000719">
    <property type="entry name" value="Prot_kinase_dom"/>
</dbReference>
<dbReference type="Gene3D" id="2.60.120.200">
    <property type="match status" value="2"/>
</dbReference>
<dbReference type="Proteomes" id="UP001370490">
    <property type="component" value="Unassembled WGS sequence"/>
</dbReference>
<dbReference type="GO" id="GO:0005524">
    <property type="term" value="F:ATP binding"/>
    <property type="evidence" value="ECO:0007669"/>
    <property type="project" value="UniProtKB-UniRule"/>
</dbReference>
<dbReference type="CDD" id="cd06899">
    <property type="entry name" value="lectin_legume_LecRK_Arcelin_ConA"/>
    <property type="match status" value="2"/>
</dbReference>
<dbReference type="InterPro" id="IPR011009">
    <property type="entry name" value="Kinase-like_dom_sf"/>
</dbReference>
<dbReference type="InterPro" id="IPR008271">
    <property type="entry name" value="Ser/Thr_kinase_AS"/>
</dbReference>
<comment type="subcellular location">
    <subcellularLocation>
        <location evidence="1">Cell membrane</location>
        <topology evidence="1">Single-pass type I membrane protein</topology>
    </subcellularLocation>
</comment>
<evidence type="ECO:0000256" key="17">
    <source>
        <dbReference type="ARBA" id="ARBA00023170"/>
    </source>
</evidence>
<evidence type="ECO:0000256" key="12">
    <source>
        <dbReference type="ARBA" id="ARBA00022777"/>
    </source>
</evidence>
<keyword evidence="13" id="KW-0611">Plant defense</keyword>
<evidence type="ECO:0000256" key="4">
    <source>
        <dbReference type="ARBA" id="ARBA00012513"/>
    </source>
</evidence>
<evidence type="ECO:0000256" key="9">
    <source>
        <dbReference type="ARBA" id="ARBA00022729"/>
    </source>
</evidence>
<dbReference type="Gene3D" id="1.10.510.10">
    <property type="entry name" value="Transferase(Phosphotransferase) domain 1"/>
    <property type="match status" value="1"/>
</dbReference>
<keyword evidence="12" id="KW-0418">Kinase</keyword>
<gene>
    <name evidence="25" type="ORF">RJ641_011543</name>
</gene>
<dbReference type="PROSITE" id="PS00107">
    <property type="entry name" value="PROTEIN_KINASE_ATP"/>
    <property type="match status" value="1"/>
</dbReference>
<evidence type="ECO:0000256" key="3">
    <source>
        <dbReference type="ARBA" id="ARBA00010217"/>
    </source>
</evidence>
<comment type="function">
    <text evidence="19">Involved in resistance response to the pathogenic oomycetes Phytophthora infestans and Phytophthora capsici.</text>
</comment>
<dbReference type="SUPFAM" id="SSF49899">
    <property type="entry name" value="Concanavalin A-like lectins/glucanases"/>
    <property type="match status" value="2"/>
</dbReference>
<dbReference type="CDD" id="cd14066">
    <property type="entry name" value="STKc_IRAK"/>
    <property type="match status" value="1"/>
</dbReference>
<keyword evidence="9" id="KW-0732">Signal</keyword>
<keyword evidence="10" id="KW-0430">Lectin</keyword>
<dbReference type="GO" id="GO:0009626">
    <property type="term" value="P:plant-type hypersensitive response"/>
    <property type="evidence" value="ECO:0007669"/>
    <property type="project" value="UniProtKB-ARBA"/>
</dbReference>
<comment type="caution">
    <text evidence="25">The sequence shown here is derived from an EMBL/GenBank/DDBJ whole genome shotgun (WGS) entry which is preliminary data.</text>
</comment>
<dbReference type="EMBL" id="JBAMMX010000018">
    <property type="protein sequence ID" value="KAK6923239.1"/>
    <property type="molecule type" value="Genomic_DNA"/>
</dbReference>
<dbReference type="PROSITE" id="PS50011">
    <property type="entry name" value="PROTEIN_KINASE_DOM"/>
    <property type="match status" value="1"/>
</dbReference>
<dbReference type="InterPro" id="IPR019825">
    <property type="entry name" value="Lectin_legB_Mn/Ca_BS"/>
</dbReference>
<dbReference type="FunFam" id="1.10.510.10:FF:000240">
    <property type="entry name" value="Lectin-domain containing receptor kinase A4.3"/>
    <property type="match status" value="1"/>
</dbReference>
<accession>A0AAN8V1N6</accession>
<dbReference type="InterPro" id="IPR001220">
    <property type="entry name" value="Legume_lectin_dom"/>
</dbReference>
<comment type="similarity">
    <text evidence="2">In the N-terminal section; belongs to the leguminous lectin family.</text>
</comment>
<evidence type="ECO:0000256" key="16">
    <source>
        <dbReference type="ARBA" id="ARBA00023136"/>
    </source>
</evidence>
<evidence type="ECO:0000256" key="13">
    <source>
        <dbReference type="ARBA" id="ARBA00022821"/>
    </source>
</evidence>
<keyword evidence="26" id="KW-1185">Reference proteome</keyword>
<evidence type="ECO:0000256" key="1">
    <source>
        <dbReference type="ARBA" id="ARBA00004251"/>
    </source>
</evidence>
<evidence type="ECO:0000256" key="15">
    <source>
        <dbReference type="ARBA" id="ARBA00022989"/>
    </source>
</evidence>
<dbReference type="PANTHER" id="PTHR27007">
    <property type="match status" value="1"/>
</dbReference>
<evidence type="ECO:0000256" key="8">
    <source>
        <dbReference type="ARBA" id="ARBA00022692"/>
    </source>
</evidence>
<proteinExistence type="inferred from homology"/>
<evidence type="ECO:0000256" key="10">
    <source>
        <dbReference type="ARBA" id="ARBA00022734"/>
    </source>
</evidence>
<evidence type="ECO:0000256" key="21">
    <source>
        <dbReference type="ARBA" id="ARBA00063357"/>
    </source>
</evidence>
<keyword evidence="5" id="KW-1003">Cell membrane</keyword>
<dbReference type="SMART" id="SM00220">
    <property type="entry name" value="S_TKc"/>
    <property type="match status" value="1"/>
</dbReference>
<reference evidence="25 26" key="1">
    <citation type="submission" date="2023-12" db="EMBL/GenBank/DDBJ databases">
        <title>A high-quality genome assembly for Dillenia turbinata (Dilleniales).</title>
        <authorList>
            <person name="Chanderbali A."/>
        </authorList>
    </citation>
    <scope>NUCLEOTIDE SEQUENCE [LARGE SCALE GENOMIC DNA]</scope>
    <source>
        <strain evidence="25">LSX21</strain>
        <tissue evidence="25">Leaf</tissue>
    </source>
</reference>
<evidence type="ECO:0000256" key="20">
    <source>
        <dbReference type="ARBA" id="ARBA00058818"/>
    </source>
</evidence>
<keyword evidence="14 22" id="KW-0067">ATP-binding</keyword>
<keyword evidence="7" id="KW-0808">Transferase</keyword>
<evidence type="ECO:0000256" key="11">
    <source>
        <dbReference type="ARBA" id="ARBA00022741"/>
    </source>
</evidence>
<evidence type="ECO:0000256" key="7">
    <source>
        <dbReference type="ARBA" id="ARBA00022679"/>
    </source>
</evidence>
<dbReference type="FunFam" id="3.30.200.20:FF:000168">
    <property type="entry name" value="L-type lectin-domain containing receptor kinase IX.1"/>
    <property type="match status" value="1"/>
</dbReference>
<dbReference type="Gene3D" id="3.30.200.20">
    <property type="entry name" value="Phosphorylase Kinase, domain 1"/>
    <property type="match status" value="1"/>
</dbReference>
<dbReference type="InterPro" id="IPR017441">
    <property type="entry name" value="Protein_kinase_ATP_BS"/>
</dbReference>
<evidence type="ECO:0000256" key="22">
    <source>
        <dbReference type="PROSITE-ProRule" id="PRU10141"/>
    </source>
</evidence>
<feature type="domain" description="Protein kinase" evidence="24">
    <location>
        <begin position="340"/>
        <end position="614"/>
    </location>
</feature>
<comment type="similarity">
    <text evidence="3">In the C-terminal section; belongs to the protein kinase superfamily. Ser/Thr protein kinase family.</text>
</comment>
<dbReference type="GO" id="GO:0004674">
    <property type="term" value="F:protein serine/threonine kinase activity"/>
    <property type="evidence" value="ECO:0007669"/>
    <property type="project" value="UniProtKB-KW"/>
</dbReference>
<evidence type="ECO:0000256" key="14">
    <source>
        <dbReference type="ARBA" id="ARBA00022840"/>
    </source>
</evidence>
<dbReference type="InterPro" id="IPR013320">
    <property type="entry name" value="ConA-like_dom_sf"/>
</dbReference>
<name>A0AAN8V1N6_9MAGN</name>
<sequence length="991" mass="110498">MAFSEKISSHLSQILVIFALIIPNADSIFFNFSSFQPNMPTMLFQRDAFVSSGGVIQLTKNQLDSSITDSVGRASYSEPIRLWDAKTGQLTDFKTHFTFTIKAVNPSYYGDGLSFFISPFGSQVPDNSSGGFLGLFNSQSALNSAKNSIVAVEFDSFQNDWDPSSDHVGINVNSIVSVANVTWNSSIKDGRRANAWVWYNSSTFNLSVFLTYADDPVFSGNSSLWYIIDLKTVLPEFVRVGFSAATGSWVEIHNIIAWSFNSTLEVNAHKSKIGLVIGIAVSFAAIGCGVGIFGFLWLGRRLRRKNQGMQFDLAIENEFAKGTGPKRFTYHELSQATNNFAEEGKLGEGGFGGVYRGLLSDSNTEVAVKRVSRGSKQGKKEYISEVMIISRLRHRNLVQLIGWCHEQDELLLVYEYMTNGSLDLHLFGKKMPLTWTVRYKIALGLASSLLYLHEEWEQCVVHRDVKSSNVMLDSNFNAKLGDFGLARLVDHDLGSQTTVLAGTMGYLAPECVTTGKASKESDVYSFGVVALEIACGRRPVDAKAEPSKVRLVEWVWDLYGRGKVLEAADKSLKDYDERQVERLMVVGLWCCHPDYTYRPSIRQVINVLNFESSLPNLPSKLPVPMYFAPSMHLCKFSYTSTGLTNFEKDHSPCSDTCTTSSSQSGSSSKALLYSNTTNMEVYFKGDPYVSGEHVVERNQLDGNLYESSGRVVYGNFVKLWDRVANETADFVTHCHFIIKRDGLAFFMASPVTSFPDNSTGFWLGLFNSLTNDSYWTKVVDAEIDTFKDDHDADGNHVGINVNSINSVTSRPLKNKINGGEITYAMVSYNSASKSLFVNITQKGDFGYESTCLLYDLDLRQILPEQIIVGFSASTGNSTELHKILSWNFNSTTDPARPARMTMTIHRSRAWLILFVVVIILSVAFSFSLLIFQRRDGRKNKNEDSVNGDSLEEKFGNEMWPRRFTYKVLVIATNKFNEKLGQGGFGGVYRGP</sequence>
<dbReference type="GO" id="GO:0030246">
    <property type="term" value="F:carbohydrate binding"/>
    <property type="evidence" value="ECO:0007669"/>
    <property type="project" value="UniProtKB-KW"/>
</dbReference>
<feature type="transmembrane region" description="Helical" evidence="23">
    <location>
        <begin position="909"/>
        <end position="931"/>
    </location>
</feature>
<dbReference type="AlphaFoldDB" id="A0AAN8V1N6"/>
<keyword evidence="6" id="KW-0723">Serine/threonine-protein kinase</keyword>
<dbReference type="GO" id="GO:0005886">
    <property type="term" value="C:plasma membrane"/>
    <property type="evidence" value="ECO:0007669"/>
    <property type="project" value="UniProtKB-SubCell"/>
</dbReference>
<comment type="function">
    <text evidence="20">Promotes hydrogen peroxide H(2)O(2) production and cell death.</text>
</comment>
<keyword evidence="15 23" id="KW-1133">Transmembrane helix</keyword>
<keyword evidence="16 23" id="KW-0472">Membrane</keyword>
<dbReference type="PROSITE" id="PS00308">
    <property type="entry name" value="LECTIN_LEGUME_ALPHA"/>
    <property type="match status" value="1"/>
</dbReference>
<feature type="transmembrane region" description="Helical" evidence="23">
    <location>
        <begin position="273"/>
        <end position="299"/>
    </location>
</feature>
<dbReference type="Pfam" id="PF00139">
    <property type="entry name" value="Lectin_legB"/>
    <property type="match status" value="2"/>
</dbReference>